<evidence type="ECO:0000259" key="1">
    <source>
        <dbReference type="PROSITE" id="PS51202"/>
    </source>
</evidence>
<dbReference type="InterPro" id="IPR036721">
    <property type="entry name" value="RCK_C_sf"/>
</dbReference>
<dbReference type="GO" id="GO:0006813">
    <property type="term" value="P:potassium ion transport"/>
    <property type="evidence" value="ECO:0007669"/>
    <property type="project" value="InterPro"/>
</dbReference>
<feature type="domain" description="RCK C-terminal" evidence="1">
    <location>
        <begin position="73"/>
        <end position="158"/>
    </location>
</feature>
<dbReference type="PANTHER" id="PTHR30445:SF8">
    <property type="entry name" value="K(+)_H(+) ANTIPORTER SUBUNIT KHTT"/>
    <property type="match status" value="1"/>
</dbReference>
<gene>
    <name evidence="2" type="ORF">HLB23_33400</name>
</gene>
<dbReference type="Proteomes" id="UP000586827">
    <property type="component" value="Unassembled WGS sequence"/>
</dbReference>
<dbReference type="SUPFAM" id="SSF116726">
    <property type="entry name" value="TrkA C-terminal domain-like"/>
    <property type="match status" value="1"/>
</dbReference>
<dbReference type="Gene3D" id="3.30.70.1450">
    <property type="entry name" value="Regulator of K+ conductance, C-terminal domain"/>
    <property type="match status" value="1"/>
</dbReference>
<dbReference type="InterPro" id="IPR026278">
    <property type="entry name" value="KhtT"/>
</dbReference>
<dbReference type="InterPro" id="IPR006037">
    <property type="entry name" value="RCK_C"/>
</dbReference>
<protein>
    <submittedName>
        <fullName evidence="2">Cation:proton antiporter regulatory subunit</fullName>
    </submittedName>
</protein>
<dbReference type="AlphaFoldDB" id="A0A849CJK7"/>
<dbReference type="InterPro" id="IPR050144">
    <property type="entry name" value="AAE_transporter"/>
</dbReference>
<dbReference type="GO" id="GO:0008324">
    <property type="term" value="F:monoatomic cation transmembrane transporter activity"/>
    <property type="evidence" value="ECO:0007669"/>
    <property type="project" value="InterPro"/>
</dbReference>
<dbReference type="InterPro" id="IPR058776">
    <property type="entry name" value="KhtT-like_N"/>
</dbReference>
<dbReference type="PANTHER" id="PTHR30445">
    <property type="entry name" value="K(+)_H(+) ANTIPORTER SUBUNIT KHTT"/>
    <property type="match status" value="1"/>
</dbReference>
<comment type="caution">
    <text evidence="2">The sequence shown here is derived from an EMBL/GenBank/DDBJ whole genome shotgun (WGS) entry which is preliminary data.</text>
</comment>
<reference evidence="2 3" key="1">
    <citation type="submission" date="2020-05" db="EMBL/GenBank/DDBJ databases">
        <title>MicrobeNet Type strains.</title>
        <authorList>
            <person name="Nicholson A.C."/>
        </authorList>
    </citation>
    <scope>NUCLEOTIDE SEQUENCE [LARGE SCALE GENOMIC DNA]</scope>
    <source>
        <strain evidence="2 3">JCM 3224</strain>
    </source>
</reference>
<dbReference type="RefSeq" id="WP_067525703.1">
    <property type="nucleotide sequence ID" value="NZ_JABELX010000015.1"/>
</dbReference>
<dbReference type="Pfam" id="PF25991">
    <property type="entry name" value="KhtT_N"/>
    <property type="match status" value="1"/>
</dbReference>
<dbReference type="PROSITE" id="PS51202">
    <property type="entry name" value="RCK_C"/>
    <property type="match status" value="1"/>
</dbReference>
<name>A0A849CJK7_9NOCA</name>
<sequence>MNVEVTPLPGIGVRKDFPLDRARRRIGVIDHRDGTIDLIVSRPRHPDVTEQISLSAQEAAVLANLLGAPQLVSRLAEQPEVGAVSTRQLSITAGSTYDGRPLGDTQMRTRTTASIVAVMRAGQAIPAPGPDFTMTAGDVLVVVGTENGLAAAARILLHG</sequence>
<evidence type="ECO:0000313" key="3">
    <source>
        <dbReference type="Proteomes" id="UP000586827"/>
    </source>
</evidence>
<proteinExistence type="predicted"/>
<dbReference type="EMBL" id="JABELX010000015">
    <property type="protein sequence ID" value="NNH74691.1"/>
    <property type="molecule type" value="Genomic_DNA"/>
</dbReference>
<keyword evidence="3" id="KW-1185">Reference proteome</keyword>
<dbReference type="Pfam" id="PF02080">
    <property type="entry name" value="TrkA_C"/>
    <property type="match status" value="1"/>
</dbReference>
<accession>A0A849CJK7</accession>
<organism evidence="2 3">
    <name type="scientific">Nocardia uniformis</name>
    <dbReference type="NCBI Taxonomy" id="53432"/>
    <lineage>
        <taxon>Bacteria</taxon>
        <taxon>Bacillati</taxon>
        <taxon>Actinomycetota</taxon>
        <taxon>Actinomycetes</taxon>
        <taxon>Mycobacteriales</taxon>
        <taxon>Nocardiaceae</taxon>
        <taxon>Nocardia</taxon>
    </lineage>
</organism>
<dbReference type="PIRSF" id="PIRSF005028">
    <property type="entry name" value="KhtT"/>
    <property type="match status" value="1"/>
</dbReference>
<evidence type="ECO:0000313" key="2">
    <source>
        <dbReference type="EMBL" id="NNH74691.1"/>
    </source>
</evidence>